<dbReference type="RefSeq" id="WP_398712954.1">
    <property type="nucleotide sequence ID" value="NZ_JBIRUI010000021.1"/>
</dbReference>
<proteinExistence type="predicted"/>
<evidence type="ECO:0000259" key="1">
    <source>
        <dbReference type="Pfam" id="PF13592"/>
    </source>
</evidence>
<evidence type="ECO:0000313" key="2">
    <source>
        <dbReference type="EMBL" id="MFI1718335.1"/>
    </source>
</evidence>
<dbReference type="Pfam" id="PF13592">
    <property type="entry name" value="HTH_33"/>
    <property type="match status" value="1"/>
</dbReference>
<evidence type="ECO:0000313" key="3">
    <source>
        <dbReference type="Proteomes" id="UP001611339"/>
    </source>
</evidence>
<keyword evidence="3" id="KW-1185">Reference proteome</keyword>
<protein>
    <submittedName>
        <fullName evidence="2">Winged helix-turn-helix domain-containing protein</fullName>
    </submittedName>
</protein>
<gene>
    <name evidence="2" type="ORF">ACH407_32840</name>
</gene>
<comment type="caution">
    <text evidence="2">The sequence shown here is derived from an EMBL/GenBank/DDBJ whole genome shotgun (WGS) entry which is preliminary data.</text>
</comment>
<dbReference type="EMBL" id="JBIRUI010000021">
    <property type="protein sequence ID" value="MFI1718335.1"/>
    <property type="molecule type" value="Genomic_DNA"/>
</dbReference>
<dbReference type="SUPFAM" id="SSF46689">
    <property type="entry name" value="Homeodomain-like"/>
    <property type="match status" value="1"/>
</dbReference>
<dbReference type="Proteomes" id="UP001611339">
    <property type="component" value="Unassembled WGS sequence"/>
</dbReference>
<dbReference type="InterPro" id="IPR025959">
    <property type="entry name" value="Winged_HTH_dom"/>
</dbReference>
<dbReference type="InterPro" id="IPR009057">
    <property type="entry name" value="Homeodomain-like_sf"/>
</dbReference>
<accession>A0ABW7UJ24</accession>
<reference evidence="2 3" key="1">
    <citation type="submission" date="2024-10" db="EMBL/GenBank/DDBJ databases">
        <title>The Natural Products Discovery Center: Release of the First 8490 Sequenced Strains for Exploring Actinobacteria Biosynthetic Diversity.</title>
        <authorList>
            <person name="Kalkreuter E."/>
            <person name="Kautsar S.A."/>
            <person name="Yang D."/>
            <person name="Bader C.D."/>
            <person name="Teijaro C.N."/>
            <person name="Fluegel L."/>
            <person name="Davis C.M."/>
            <person name="Simpson J.R."/>
            <person name="Lauterbach L."/>
            <person name="Steele A.D."/>
            <person name="Gui C."/>
            <person name="Meng S."/>
            <person name="Li G."/>
            <person name="Viehrig K."/>
            <person name="Ye F."/>
            <person name="Su P."/>
            <person name="Kiefer A.F."/>
            <person name="Nichols A."/>
            <person name="Cepeda A.J."/>
            <person name="Yan W."/>
            <person name="Fan B."/>
            <person name="Jiang Y."/>
            <person name="Adhikari A."/>
            <person name="Zheng C.-J."/>
            <person name="Schuster L."/>
            <person name="Cowan T.M."/>
            <person name="Smanski M.J."/>
            <person name="Chevrette M.G."/>
            <person name="De Carvalho L.P.S."/>
            <person name="Shen B."/>
        </authorList>
    </citation>
    <scope>NUCLEOTIDE SEQUENCE [LARGE SCALE GENOMIC DNA]</scope>
    <source>
        <strain evidence="2 3">NPDC020602</strain>
    </source>
</reference>
<sequence length="137" mass="15653">MSRKSAYAWHAVWRDGGRPALASKGPGGFPCQLSDAQAERLQAELEADPAAHGWVEDHRWTLARVAELIHQLFGHRYTPRGVLYLLHRLSWSPQVPAHRAVEREEQAVARWRAEQWSRVRPCPIDPKRFGFWVVGGV</sequence>
<name>A0ABW7UJ24_9ACTN</name>
<organism evidence="2 3">
    <name type="scientific">Streptomyces litmocidini</name>
    <dbReference type="NCBI Taxonomy" id="67318"/>
    <lineage>
        <taxon>Bacteria</taxon>
        <taxon>Bacillati</taxon>
        <taxon>Actinomycetota</taxon>
        <taxon>Actinomycetes</taxon>
        <taxon>Kitasatosporales</taxon>
        <taxon>Streptomycetaceae</taxon>
        <taxon>Streptomyces</taxon>
    </lineage>
</organism>
<feature type="domain" description="Winged helix-turn helix" evidence="1">
    <location>
        <begin position="57"/>
        <end position="114"/>
    </location>
</feature>